<name>A0ABR3RDD3_9PLEO</name>
<evidence type="ECO:0000313" key="1">
    <source>
        <dbReference type="EMBL" id="KAL1602434.1"/>
    </source>
</evidence>
<dbReference type="Proteomes" id="UP001521785">
    <property type="component" value="Unassembled WGS sequence"/>
</dbReference>
<gene>
    <name evidence="1" type="ORF">SLS60_005850</name>
</gene>
<dbReference type="Gene3D" id="3.40.50.300">
    <property type="entry name" value="P-loop containing nucleotide triphosphate hydrolases"/>
    <property type="match status" value="1"/>
</dbReference>
<organism evidence="1 2">
    <name type="scientific">Paraconiothyrium brasiliense</name>
    <dbReference type="NCBI Taxonomy" id="300254"/>
    <lineage>
        <taxon>Eukaryota</taxon>
        <taxon>Fungi</taxon>
        <taxon>Dikarya</taxon>
        <taxon>Ascomycota</taxon>
        <taxon>Pezizomycotina</taxon>
        <taxon>Dothideomycetes</taxon>
        <taxon>Pleosporomycetidae</taxon>
        <taxon>Pleosporales</taxon>
        <taxon>Massarineae</taxon>
        <taxon>Didymosphaeriaceae</taxon>
        <taxon>Paraconiothyrium</taxon>
    </lineage>
</organism>
<dbReference type="SUPFAM" id="SSF52540">
    <property type="entry name" value="P-loop containing nucleoside triphosphate hydrolases"/>
    <property type="match status" value="1"/>
</dbReference>
<proteinExistence type="predicted"/>
<dbReference type="InterPro" id="IPR027417">
    <property type="entry name" value="P-loop_NTPase"/>
</dbReference>
<protein>
    <recommendedName>
        <fullName evidence="3">G domain-containing protein</fullName>
    </recommendedName>
</protein>
<sequence>MFNDYGRYAELLAQSQDVWSSTMTSIDSQPSHKDGRTPSLVSLVGQTGAGKSSLIKLMIDLNSTQDQKFCSPVVGASGETDPTSENVHLYADPVTTISDNPIFFADCEGLQGGEREPLGARFRRNRKKMRNPEPTPLPVSERKLEWAEEKSHSSREYAVTHLYPRLLYTFSDVIVFVLRNPRVVENVLEQLVSWAAAALETSSNQPILPHAIIVLNASENDIDESEWDLDNATTKILESLSRIVFKNTVFKKYAQFWRERRKQIETVEQLMLSYYSSIRVQAASGAADAMCEQARQRKADLRMLLDAEELQSYLQCAFDHFAISLDKPFDFVEASFSNSPIPLDFGGNILKLAIKLMNVWENQADIQFLLQELSYMVSSCIMLDSARQKVRGKRH</sequence>
<evidence type="ECO:0000313" key="2">
    <source>
        <dbReference type="Proteomes" id="UP001521785"/>
    </source>
</evidence>
<comment type="caution">
    <text evidence="1">The sequence shown here is derived from an EMBL/GenBank/DDBJ whole genome shotgun (WGS) entry which is preliminary data.</text>
</comment>
<evidence type="ECO:0008006" key="3">
    <source>
        <dbReference type="Google" id="ProtNLM"/>
    </source>
</evidence>
<accession>A0ABR3RDD3</accession>
<dbReference type="EMBL" id="JAKJXO020000007">
    <property type="protein sequence ID" value="KAL1602434.1"/>
    <property type="molecule type" value="Genomic_DNA"/>
</dbReference>
<reference evidence="1 2" key="1">
    <citation type="submission" date="2024-02" db="EMBL/GenBank/DDBJ databases">
        <title>De novo assembly and annotation of 12 fungi associated with fruit tree decline syndrome in Ontario, Canada.</title>
        <authorList>
            <person name="Sulman M."/>
            <person name="Ellouze W."/>
            <person name="Ilyukhin E."/>
        </authorList>
    </citation>
    <scope>NUCLEOTIDE SEQUENCE [LARGE SCALE GENOMIC DNA]</scope>
    <source>
        <strain evidence="1 2">M42-189</strain>
    </source>
</reference>
<keyword evidence="2" id="KW-1185">Reference proteome</keyword>